<dbReference type="Proteomes" id="UP000708148">
    <property type="component" value="Unassembled WGS sequence"/>
</dbReference>
<evidence type="ECO:0000313" key="6">
    <source>
        <dbReference type="Proteomes" id="UP000708148"/>
    </source>
</evidence>
<evidence type="ECO:0000313" key="5">
    <source>
        <dbReference type="EMBL" id="CAD7697410.1"/>
    </source>
</evidence>
<accession>A0A8S1ITT3</accession>
<gene>
    <name evidence="5" type="ORF">OSTQU699_LOCUS2771</name>
</gene>
<organism evidence="5 6">
    <name type="scientific">Ostreobium quekettii</name>
    <dbReference type="NCBI Taxonomy" id="121088"/>
    <lineage>
        <taxon>Eukaryota</taxon>
        <taxon>Viridiplantae</taxon>
        <taxon>Chlorophyta</taxon>
        <taxon>core chlorophytes</taxon>
        <taxon>Ulvophyceae</taxon>
        <taxon>TCBD clade</taxon>
        <taxon>Bryopsidales</taxon>
        <taxon>Ostreobineae</taxon>
        <taxon>Ostreobiaceae</taxon>
        <taxon>Ostreobium</taxon>
    </lineage>
</organism>
<evidence type="ECO:0000256" key="2">
    <source>
        <dbReference type="ARBA" id="ARBA00023161"/>
    </source>
</evidence>
<dbReference type="OrthoDB" id="63589at2759"/>
<comment type="similarity">
    <text evidence="1">Belongs to the SMG8 family.</text>
</comment>
<dbReference type="PANTHER" id="PTHR13091">
    <property type="entry name" value="AMPLIFIED IN BREAST CANCER 2-RELATED"/>
    <property type="match status" value="1"/>
</dbReference>
<evidence type="ECO:0000256" key="3">
    <source>
        <dbReference type="ARBA" id="ARBA00029509"/>
    </source>
</evidence>
<feature type="region of interest" description="Disordered" evidence="4">
    <location>
        <begin position="155"/>
        <end position="176"/>
    </location>
</feature>
<keyword evidence="6" id="KW-1185">Reference proteome</keyword>
<protein>
    <recommendedName>
        <fullName evidence="3">Nonsense-mediated mRNA decay factor SMG8</fullName>
    </recommendedName>
</protein>
<keyword evidence="2" id="KW-0866">Nonsense-mediated mRNA decay</keyword>
<evidence type="ECO:0000256" key="4">
    <source>
        <dbReference type="SAM" id="MobiDB-lite"/>
    </source>
</evidence>
<dbReference type="InterPro" id="IPR019354">
    <property type="entry name" value="SMG8-like"/>
</dbReference>
<proteinExistence type="inferred from homology"/>
<dbReference type="PANTHER" id="PTHR13091:SF0">
    <property type="entry name" value="NONSENSE-MEDIATED MRNA DECAY FACTOR SMG8"/>
    <property type="match status" value="1"/>
</dbReference>
<dbReference type="Pfam" id="PF10220">
    <property type="entry name" value="Smg8_Smg9"/>
    <property type="match status" value="2"/>
</dbReference>
<dbReference type="AlphaFoldDB" id="A0A8S1ITT3"/>
<feature type="non-terminal residue" evidence="5">
    <location>
        <position position="1"/>
    </location>
</feature>
<sequence length="570" mass="62551">MTTSEAHVLVVGIIGGTFKEGRLLLSQLLDYDFELGSLGPSLESQPHVKGCPLMEGLVYGYLDSATNTLYLQLCAFDPLRVPGARSAPPGPPTRRSSQEASLRWMLAALVTFLSCHMVLVLQRGPTLDVTLLHKFRNLQVIKDALGPFVSSALGPAQDPHHASQNARMARGTQREGRTPLLPGHCIPWAMFIFQDDHPSEWPADDNPEVCGEPNRRGRTDPAQIVQERLTRSVHELLKGCKVPAAAPTARPLFTTQMSMLCAVVWGLRRQHADDNWGEIFGESWGEGCEEGQEPGGPKSKGTDRILWAMRKRRDAIRAAEGQEWLAHLPQASGVLRAWQRLQMALLIAASRVAAAVPLMEADQIRPVPSPPPKDAGPEEVQKCLEDSVAWLMGCIDPMAAMSGKLCLEAKAKAKGRYLKMVPELYTRAVHERALQSAVDHYNASARGPASGQLLDQLRSECAEEWRSGRQRCERHSLTGRPCVRALRPILSHVPDGHEGEGAKHIYEVSLSCPHSTNCEFRHASASGAIRRQRGDPFTFLDANVTFYADCASDELASQSSTLTATPHHAQ</sequence>
<dbReference type="EMBL" id="CAJHUC010000654">
    <property type="protein sequence ID" value="CAD7697410.1"/>
    <property type="molecule type" value="Genomic_DNA"/>
</dbReference>
<evidence type="ECO:0000256" key="1">
    <source>
        <dbReference type="ARBA" id="ARBA00006443"/>
    </source>
</evidence>
<reference evidence="5" key="1">
    <citation type="submission" date="2020-12" db="EMBL/GenBank/DDBJ databases">
        <authorList>
            <person name="Iha C."/>
        </authorList>
    </citation>
    <scope>NUCLEOTIDE SEQUENCE</scope>
</reference>
<name>A0A8S1ITT3_9CHLO</name>
<comment type="caution">
    <text evidence="5">The sequence shown here is derived from an EMBL/GenBank/DDBJ whole genome shotgun (WGS) entry which is preliminary data.</text>
</comment>
<dbReference type="GO" id="GO:0000184">
    <property type="term" value="P:nuclear-transcribed mRNA catabolic process, nonsense-mediated decay"/>
    <property type="evidence" value="ECO:0007669"/>
    <property type="project" value="UniProtKB-KW"/>
</dbReference>